<dbReference type="NCBIfam" id="TIGR02284">
    <property type="entry name" value="PA2169 family four-helix-bundle protein"/>
    <property type="match status" value="1"/>
</dbReference>
<organism evidence="2 3">
    <name type="scientific">Leeuwenhoekiella aequorea</name>
    <dbReference type="NCBI Taxonomy" id="283736"/>
    <lineage>
        <taxon>Bacteria</taxon>
        <taxon>Pseudomonadati</taxon>
        <taxon>Bacteroidota</taxon>
        <taxon>Flavobacteriia</taxon>
        <taxon>Flavobacteriales</taxon>
        <taxon>Flavobacteriaceae</taxon>
        <taxon>Leeuwenhoekiella</taxon>
    </lineage>
</organism>
<comment type="caution">
    <text evidence="2">The sequence shown here is derived from an EMBL/GenBank/DDBJ whole genome shotgun (WGS) entry which is preliminary data.</text>
</comment>
<gene>
    <name evidence="2" type="ORF">DSM00_2276</name>
</gene>
<dbReference type="SUPFAM" id="SSF47240">
    <property type="entry name" value="Ferritin-like"/>
    <property type="match status" value="1"/>
</dbReference>
<reference evidence="2 3" key="1">
    <citation type="submission" date="2018-07" db="EMBL/GenBank/DDBJ databases">
        <title>Leeuwenhoekiella genomics.</title>
        <authorList>
            <person name="Tahon G."/>
            <person name="Willems A."/>
        </authorList>
    </citation>
    <scope>NUCLEOTIDE SEQUENCE [LARGE SCALE GENOMIC DNA]</scope>
    <source>
        <strain evidence="2 3">LMG 22550</strain>
    </source>
</reference>
<proteinExistence type="predicted"/>
<name>A0A4Q0P4V1_9FLAO</name>
<keyword evidence="3" id="KW-1185">Reference proteome</keyword>
<protein>
    <recommendedName>
        <fullName evidence="1">DUF2383 domain-containing protein</fullName>
    </recommendedName>
</protein>
<dbReference type="InterPro" id="IPR012347">
    <property type="entry name" value="Ferritin-like"/>
</dbReference>
<dbReference type="Pfam" id="PF09537">
    <property type="entry name" value="DUF2383"/>
    <property type="match status" value="1"/>
</dbReference>
<accession>A0A4Q0P4V1</accession>
<dbReference type="Gene3D" id="1.20.1260.10">
    <property type="match status" value="1"/>
</dbReference>
<evidence type="ECO:0000313" key="3">
    <source>
        <dbReference type="Proteomes" id="UP000289238"/>
    </source>
</evidence>
<dbReference type="RefSeq" id="WP_128758109.1">
    <property type="nucleotide sequence ID" value="NZ_JASMRS010000005.1"/>
</dbReference>
<dbReference type="EMBL" id="QOVM01000005">
    <property type="protein sequence ID" value="RXG21431.1"/>
    <property type="molecule type" value="Genomic_DNA"/>
</dbReference>
<dbReference type="InterPro" id="IPR016920">
    <property type="entry name" value="UCP029477"/>
</dbReference>
<dbReference type="InterPro" id="IPR019052">
    <property type="entry name" value="DUF2383"/>
</dbReference>
<dbReference type="AlphaFoldDB" id="A0A4Q0P4V1"/>
<dbReference type="PIRSF" id="PIRSF029477">
    <property type="entry name" value="UCP029477"/>
    <property type="match status" value="1"/>
</dbReference>
<sequence>MKFTEEITKKLNELLTKNYDAEAGYKLASDAAENGPLKEYFNRQAKQRYDFGHHIKNEIKSYGQDPDKGTSVAGDIHRAWMNLKSTVSSNSDEAILKEAIRGENNAVEEYQNILSEPHLPPTTEAILSTQLKAIKSAIKEVEAFKIMA</sequence>
<dbReference type="OrthoDB" id="282393at2"/>
<evidence type="ECO:0000313" key="2">
    <source>
        <dbReference type="EMBL" id="RXG21431.1"/>
    </source>
</evidence>
<feature type="domain" description="DUF2383" evidence="1">
    <location>
        <begin position="7"/>
        <end position="115"/>
    </location>
</feature>
<dbReference type="Proteomes" id="UP000289238">
    <property type="component" value="Unassembled WGS sequence"/>
</dbReference>
<evidence type="ECO:0000259" key="1">
    <source>
        <dbReference type="Pfam" id="PF09537"/>
    </source>
</evidence>
<dbReference type="InterPro" id="IPR009078">
    <property type="entry name" value="Ferritin-like_SF"/>
</dbReference>
<dbReference type="InterPro" id="IPR011971">
    <property type="entry name" value="CHP02284"/>
</dbReference>